<protein>
    <submittedName>
        <fullName evidence="1">Uncharacterized protein</fullName>
    </submittedName>
</protein>
<reference evidence="1 2" key="1">
    <citation type="submission" date="2020-07" db="EMBL/GenBank/DDBJ databases">
        <title>Taxonomic proposal: Crassvirales, a new order of highly abundant and diverse bacterial viruses.</title>
        <authorList>
            <person name="Shkoporov A.N."/>
            <person name="Stockdale S.R."/>
            <person name="Guerin E."/>
            <person name="Ross R.P."/>
            <person name="Hill C."/>
        </authorList>
    </citation>
    <scope>NUCLEOTIDE SEQUENCE [LARGE SCALE GENOMIC DNA]</scope>
</reference>
<keyword evidence="2" id="KW-1185">Reference proteome</keyword>
<evidence type="ECO:0000313" key="1">
    <source>
        <dbReference type="EMBL" id="QOR57608.1"/>
    </source>
</evidence>
<evidence type="ECO:0000313" key="2">
    <source>
        <dbReference type="Proteomes" id="UP000594004"/>
    </source>
</evidence>
<dbReference type="EMBL" id="MT774407">
    <property type="protein sequence ID" value="QOR57608.1"/>
    <property type="molecule type" value="Genomic_DNA"/>
</dbReference>
<dbReference type="RefSeq" id="YP_010113248.1">
    <property type="nucleotide sequence ID" value="NC_055900.1"/>
</dbReference>
<name>A0A7M1RTF5_9CAUD</name>
<dbReference type="Proteomes" id="UP000594004">
    <property type="component" value="Segment"/>
</dbReference>
<proteinExistence type="predicted"/>
<organism evidence="1 2">
    <name type="scientific">uncultured phage cr125_1</name>
    <dbReference type="NCBI Taxonomy" id="2772091"/>
    <lineage>
        <taxon>Viruses</taxon>
        <taxon>Duplodnaviria</taxon>
        <taxon>Heunggongvirae</taxon>
        <taxon>Uroviricota</taxon>
        <taxon>Caudoviricetes</taxon>
        <taxon>Crassvirales</taxon>
        <taxon>Suoliviridae</taxon>
        <taxon>Uncouvirinae</taxon>
        <taxon>Aurodevirus</taxon>
        <taxon>Aurodevirus hominis</taxon>
    </lineage>
</organism>
<accession>A0A7M1RTF5</accession>
<dbReference type="GeneID" id="65131756"/>
<sequence length="53" mass="5902">MITYCVTNYPVTEEAIRKWESARNPQGENRIGDLKDADVEGAAIASKQGKGYR</sequence>
<dbReference type="KEGG" id="vg:65131756"/>